<evidence type="ECO:0000313" key="2">
    <source>
        <dbReference type="EMBL" id="QHT90826.1"/>
    </source>
</evidence>
<evidence type="ECO:0000256" key="1">
    <source>
        <dbReference type="SAM" id="Phobius"/>
    </source>
</evidence>
<keyword evidence="1" id="KW-0812">Transmembrane</keyword>
<keyword evidence="1" id="KW-0472">Membrane</keyword>
<proteinExistence type="predicted"/>
<reference evidence="2" key="1">
    <citation type="journal article" date="2020" name="Nature">
        <title>Giant virus diversity and host interactions through global metagenomics.</title>
        <authorList>
            <person name="Schulz F."/>
            <person name="Roux S."/>
            <person name="Paez-Espino D."/>
            <person name="Jungbluth S."/>
            <person name="Walsh D.A."/>
            <person name="Denef V.J."/>
            <person name="McMahon K.D."/>
            <person name="Konstantinidis K.T."/>
            <person name="Eloe-Fadrosh E.A."/>
            <person name="Kyrpides N.C."/>
            <person name="Woyke T."/>
        </authorList>
    </citation>
    <scope>NUCLEOTIDE SEQUENCE</scope>
    <source>
        <strain evidence="2">GVMAG-M-3300023184-72</strain>
    </source>
</reference>
<dbReference type="AlphaFoldDB" id="A0A6C0IEH6"/>
<sequence length="141" mass="15928">MDESNLKYILKVFIMVLLIFSIILFIKSIGINFNAKEYPKQLLQVVTIEGFDNLNTSLITNKSDAFCKNHIGNSNTLNESCNKLSHKNCNTTSCCILTSNNKCVAGNKDGPIFNTDKKGKTINLDYYYYQNKCYGNKCPSE</sequence>
<feature type="transmembrane region" description="Helical" evidence="1">
    <location>
        <begin position="6"/>
        <end position="26"/>
    </location>
</feature>
<keyword evidence="1" id="KW-1133">Transmembrane helix</keyword>
<protein>
    <submittedName>
        <fullName evidence="2">Uncharacterized protein</fullName>
    </submittedName>
</protein>
<organism evidence="2">
    <name type="scientific">viral metagenome</name>
    <dbReference type="NCBI Taxonomy" id="1070528"/>
    <lineage>
        <taxon>unclassified sequences</taxon>
        <taxon>metagenomes</taxon>
        <taxon>organismal metagenomes</taxon>
    </lineage>
</organism>
<name>A0A6C0IEH6_9ZZZZ</name>
<accession>A0A6C0IEH6</accession>
<dbReference type="EMBL" id="MN740161">
    <property type="protein sequence ID" value="QHT90826.1"/>
    <property type="molecule type" value="Genomic_DNA"/>
</dbReference>